<feature type="binding site" description="distal binding residue" evidence="5">
    <location>
        <position position="49"/>
    </location>
    <ligand>
        <name>heme</name>
        <dbReference type="ChEBI" id="CHEBI:30413"/>
    </ligand>
    <ligandPart>
        <name>Fe</name>
        <dbReference type="ChEBI" id="CHEBI:18248"/>
    </ligandPart>
</feature>
<evidence type="ECO:0000256" key="2">
    <source>
        <dbReference type="ARBA" id="ARBA00022617"/>
    </source>
</evidence>
<name>A0A371PZF3_STRIH</name>
<reference evidence="7 8" key="1">
    <citation type="submission" date="2018-08" db="EMBL/GenBank/DDBJ databases">
        <title>Streptomyces NEAU-D10 sp. nov., a novel Actinomycete isolated from soil.</title>
        <authorList>
            <person name="Jin L."/>
        </authorList>
    </citation>
    <scope>NUCLEOTIDE SEQUENCE [LARGE SCALE GENOMIC DNA]</scope>
    <source>
        <strain evidence="7 8">NEAU-D10</strain>
    </source>
</reference>
<gene>
    <name evidence="7" type="ORF">DY245_24745</name>
</gene>
<dbReference type="GO" id="GO:0019825">
    <property type="term" value="F:oxygen binding"/>
    <property type="evidence" value="ECO:0007669"/>
    <property type="project" value="InterPro"/>
</dbReference>
<dbReference type="InterPro" id="IPR009050">
    <property type="entry name" value="Globin-like_sf"/>
</dbReference>
<organism evidence="7 8">
    <name type="scientific">Streptomyces inhibens</name>
    <dbReference type="NCBI Taxonomy" id="2293571"/>
    <lineage>
        <taxon>Bacteria</taxon>
        <taxon>Bacillati</taxon>
        <taxon>Actinomycetota</taxon>
        <taxon>Actinomycetes</taxon>
        <taxon>Kitasatosporales</taxon>
        <taxon>Streptomycetaceae</taxon>
        <taxon>Streptomyces</taxon>
    </lineage>
</organism>
<dbReference type="Proteomes" id="UP000262477">
    <property type="component" value="Unassembled WGS sequence"/>
</dbReference>
<keyword evidence="2 5" id="KW-0349">Heme</keyword>
<dbReference type="Pfam" id="PF01152">
    <property type="entry name" value="Bac_globin"/>
    <property type="match status" value="1"/>
</dbReference>
<dbReference type="OrthoDB" id="9798157at2"/>
<dbReference type="AlphaFoldDB" id="A0A371PZF3"/>
<dbReference type="InterPro" id="IPR012292">
    <property type="entry name" value="Globin/Proto"/>
</dbReference>
<proteinExistence type="predicted"/>
<sequence length="151" mass="17024">MTERPRTLLAAIGGIDVLRRLSNTFYEAVLADPLLAPVFADFTRTHIEHVAVWLGEVFGGETRFTDELGGHQALLRAHLGLKITEEQRLRWMELMTAAVEKELPDDELLRRRVVEYFDWGTTIAREVSADPEGTDLGDPGPTPRWGWDGLV</sequence>
<accession>A0A371PZF3</accession>
<evidence type="ECO:0000256" key="3">
    <source>
        <dbReference type="ARBA" id="ARBA00022723"/>
    </source>
</evidence>
<keyword evidence="4 5" id="KW-0408">Iron</keyword>
<keyword evidence="3 5" id="KW-0479">Metal-binding</keyword>
<keyword evidence="1" id="KW-0813">Transport</keyword>
<evidence type="ECO:0000313" key="7">
    <source>
        <dbReference type="EMBL" id="REK87830.1"/>
    </source>
</evidence>
<evidence type="ECO:0000256" key="4">
    <source>
        <dbReference type="ARBA" id="ARBA00023004"/>
    </source>
</evidence>
<protein>
    <submittedName>
        <fullName evidence="7">Globin</fullName>
    </submittedName>
</protein>
<evidence type="ECO:0000256" key="5">
    <source>
        <dbReference type="PIRSR" id="PIRSR601486-1"/>
    </source>
</evidence>
<keyword evidence="8" id="KW-1185">Reference proteome</keyword>
<dbReference type="InterPro" id="IPR001486">
    <property type="entry name" value="Hemoglobin_trunc"/>
</dbReference>
<comment type="caution">
    <text evidence="7">The sequence shown here is derived from an EMBL/GenBank/DDBJ whole genome shotgun (WGS) entry which is preliminary data.</text>
</comment>
<evidence type="ECO:0000313" key="8">
    <source>
        <dbReference type="Proteomes" id="UP000262477"/>
    </source>
</evidence>
<dbReference type="GO" id="GO:0020037">
    <property type="term" value="F:heme binding"/>
    <property type="evidence" value="ECO:0007669"/>
    <property type="project" value="InterPro"/>
</dbReference>
<evidence type="ECO:0000256" key="1">
    <source>
        <dbReference type="ARBA" id="ARBA00022448"/>
    </source>
</evidence>
<dbReference type="GO" id="GO:0046872">
    <property type="term" value="F:metal ion binding"/>
    <property type="evidence" value="ECO:0007669"/>
    <property type="project" value="UniProtKB-KW"/>
</dbReference>
<feature type="region of interest" description="Disordered" evidence="6">
    <location>
        <begin position="128"/>
        <end position="151"/>
    </location>
</feature>
<evidence type="ECO:0000256" key="6">
    <source>
        <dbReference type="SAM" id="MobiDB-lite"/>
    </source>
</evidence>
<dbReference type="SUPFAM" id="SSF46458">
    <property type="entry name" value="Globin-like"/>
    <property type="match status" value="1"/>
</dbReference>
<dbReference type="Gene3D" id="1.10.490.10">
    <property type="entry name" value="Globins"/>
    <property type="match status" value="1"/>
</dbReference>
<dbReference type="EMBL" id="QUAC01000198">
    <property type="protein sequence ID" value="REK87830.1"/>
    <property type="molecule type" value="Genomic_DNA"/>
</dbReference>
<dbReference type="RefSeq" id="WP_128509418.1">
    <property type="nucleotide sequence ID" value="NZ_QUAC01000198.1"/>
</dbReference>
<dbReference type="CDD" id="cd14775">
    <property type="entry name" value="TrHb2_O-like"/>
    <property type="match status" value="1"/>
</dbReference>